<dbReference type="FunFam" id="1.10.10.10:FF:000322">
    <property type="entry name" value="Probable disease resistance protein At1g63360"/>
    <property type="match status" value="1"/>
</dbReference>
<evidence type="ECO:0000313" key="9">
    <source>
        <dbReference type="Proteomes" id="UP001187192"/>
    </source>
</evidence>
<evidence type="ECO:0000313" key="8">
    <source>
        <dbReference type="EMBL" id="GMN67038.1"/>
    </source>
</evidence>
<evidence type="ECO:0000259" key="4">
    <source>
        <dbReference type="Pfam" id="PF00931"/>
    </source>
</evidence>
<sequence>MAEVAVIIIMPVVRIAFRVMFWGVTNKFEKLERIISISNAELLEGERWQGLNEQNKKKLEDAVNDSEDLLDDCLPVVLRTVLPSRNENIAAKVCNFFSASPTSSNPFVSWCRRGYAMKKLGKALDKISGIRRQCSLESDLQETLPVVREEDVIGRDFEIREILKLVLEAPATRPEAEKILRVVPVFGVEGIGKTALALLVYNLEAVSQQFDLSVWVQISNLVYVVHEKQELGRQIAGKCKGVPLLIRHVGSSMARGSVDEWQSFLDEEKFAKVAGEIGRVTSYSFERQEEVIGRDADKEAIIKQLLECNSEDDIFFMSICGTAGLGKTALARFIFNDSQVRDHFDLRIWVSVADVFDLKVILKKILESVTTTHRGDLSIEELGWFIHRETRGARCLLILDDVWDGLEFQNWSDFRFSFPLDGRGWRCIITTRSEEVASITAGEKHTYKLKSLDDNSSWSLFVKVAIGKEQKPTNWKIIKIAKEIVAKCGGIPLNIRTIGGILYFKNSETEWQSFYEKELRTKLIGEGKLESLELSYDQLPSILKPCLAYCALFPRDYEIDVQTLINLWMSQGFIRQDSDLNPEALGYHYFVELLRRSFFQETMRDELGYITKCIMENSMREFARSKNVCATVGLKGGTNDTKLRYVSFDFHVDSSWHIRMLSQSKRIRSLMLHGQSRLEVQGRSSESVCEEITKYKYLRQLDLHNSGIKVVSDSIGDLIHLSNLQKLPKAIKNLVNLRNLENESCFGLTCMPRGLGQLTVLRTLSEFVLSNGTGSVSNKSGKLSELGELYELRGQLKIKNLRRLGGDCTTRANLKEKNHLVSLVLIWVIDATIPAVDFETLLEDLQPHPDLRELSLSAYGGVHFSSWLPGHKNLVKFSLSRCMNCKCLPPLHHLPHLEVLLVDDMPELEYISDKTSEDILGTFFESLKELQLTNLPKLARWWNDAANVEEKTLPHLSKLIIEDCPNLIFMPLFPCLEELLVLNKTRWEPFQKTIAARQVPSTTSEASSSTSSTNFAPVVPLSKLKNLYIINMPNGDPTMCQSLPSLRSLTFDHVQDINAFLEVLEKVTNLQELHIWRCASLKEIGWVSNIRSLRILSIKLCPNLMIPRDKINLITSLQKVEIKECHQVSHIELMLEGRFYMQ</sequence>
<feature type="domain" description="NB-ARC" evidence="4">
    <location>
        <begin position="295"/>
        <end position="469"/>
    </location>
</feature>
<dbReference type="Pfam" id="PF25019">
    <property type="entry name" value="LRR_R13L1-DRL21"/>
    <property type="match status" value="1"/>
</dbReference>
<dbReference type="Gene3D" id="3.40.50.300">
    <property type="entry name" value="P-loop containing nucleotide triphosphate hydrolases"/>
    <property type="match status" value="2"/>
</dbReference>
<dbReference type="SUPFAM" id="SSF52058">
    <property type="entry name" value="L domain-like"/>
    <property type="match status" value="2"/>
</dbReference>
<dbReference type="EMBL" id="BTGU01000397">
    <property type="protein sequence ID" value="GMN67033.1"/>
    <property type="molecule type" value="Genomic_DNA"/>
</dbReference>
<dbReference type="Gene3D" id="3.80.10.10">
    <property type="entry name" value="Ribonuclease Inhibitor"/>
    <property type="match status" value="2"/>
</dbReference>
<comment type="caution">
    <text evidence="8">The sequence shown here is derived from an EMBL/GenBank/DDBJ whole genome shotgun (WGS) entry which is preliminary data.</text>
</comment>
<reference evidence="8" key="1">
    <citation type="submission" date="2023-07" db="EMBL/GenBank/DDBJ databases">
        <title>draft genome sequence of fig (Ficus carica).</title>
        <authorList>
            <person name="Takahashi T."/>
            <person name="Nishimura K."/>
        </authorList>
    </citation>
    <scope>NUCLEOTIDE SEQUENCE</scope>
</reference>
<proteinExistence type="predicted"/>
<dbReference type="Proteomes" id="UP001187192">
    <property type="component" value="Unassembled WGS sequence"/>
</dbReference>
<dbReference type="InterPro" id="IPR027417">
    <property type="entry name" value="P-loop_NTPase"/>
</dbReference>
<dbReference type="GO" id="GO:0043531">
    <property type="term" value="F:ADP binding"/>
    <property type="evidence" value="ECO:0007669"/>
    <property type="project" value="InterPro"/>
</dbReference>
<dbReference type="PANTHER" id="PTHR36766:SF40">
    <property type="entry name" value="DISEASE RESISTANCE PROTEIN RGA3"/>
    <property type="match status" value="1"/>
</dbReference>
<keyword evidence="3" id="KW-0611">Plant defense</keyword>
<dbReference type="Pfam" id="PF00931">
    <property type="entry name" value="NB-ARC"/>
    <property type="match status" value="2"/>
</dbReference>
<dbReference type="Pfam" id="PF23559">
    <property type="entry name" value="WHD_DRP"/>
    <property type="match status" value="1"/>
</dbReference>
<gene>
    <name evidence="7" type="ORF">TIFTF001_036094</name>
    <name evidence="8" type="ORF">TIFTF001_036095</name>
</gene>
<dbReference type="InterPro" id="IPR042197">
    <property type="entry name" value="Apaf_helical"/>
</dbReference>
<dbReference type="PANTHER" id="PTHR36766">
    <property type="entry name" value="PLANT BROAD-SPECTRUM MILDEW RESISTANCE PROTEIN RPW8"/>
    <property type="match status" value="1"/>
</dbReference>
<dbReference type="InterPro" id="IPR002182">
    <property type="entry name" value="NB-ARC"/>
</dbReference>
<dbReference type="InterPro" id="IPR032675">
    <property type="entry name" value="LRR_dom_sf"/>
</dbReference>
<dbReference type="GO" id="GO:0006952">
    <property type="term" value="P:defense response"/>
    <property type="evidence" value="ECO:0007669"/>
    <property type="project" value="UniProtKB-KW"/>
</dbReference>
<evidence type="ECO:0000313" key="7">
    <source>
        <dbReference type="EMBL" id="GMN67033.1"/>
    </source>
</evidence>
<name>A0AA88J791_FICCA</name>
<keyword evidence="9" id="KW-1185">Reference proteome</keyword>
<dbReference type="FunFam" id="3.40.50.300:FF:001091">
    <property type="entry name" value="Probable disease resistance protein At1g61300"/>
    <property type="match status" value="1"/>
</dbReference>
<feature type="domain" description="R13L1/DRL21-like LRR repeat region" evidence="6">
    <location>
        <begin position="783"/>
        <end position="905"/>
    </location>
</feature>
<evidence type="ECO:0000256" key="2">
    <source>
        <dbReference type="ARBA" id="ARBA00022737"/>
    </source>
</evidence>
<dbReference type="InterPro" id="IPR058922">
    <property type="entry name" value="WHD_DRP"/>
</dbReference>
<dbReference type="EMBL" id="BTGU01000397">
    <property type="protein sequence ID" value="GMN67038.1"/>
    <property type="molecule type" value="Genomic_DNA"/>
</dbReference>
<accession>A0AA88J791</accession>
<dbReference type="SUPFAM" id="SSF52540">
    <property type="entry name" value="P-loop containing nucleoside triphosphate hydrolases"/>
    <property type="match status" value="2"/>
</dbReference>
<evidence type="ECO:0000256" key="3">
    <source>
        <dbReference type="ARBA" id="ARBA00022821"/>
    </source>
</evidence>
<evidence type="ECO:0008006" key="10">
    <source>
        <dbReference type="Google" id="ProtNLM"/>
    </source>
</evidence>
<keyword evidence="1" id="KW-0433">Leucine-rich repeat</keyword>
<protein>
    <recommendedName>
        <fullName evidence="10">NB-ARC domain-containing protein</fullName>
    </recommendedName>
</protein>
<evidence type="ECO:0000259" key="6">
    <source>
        <dbReference type="Pfam" id="PF25019"/>
    </source>
</evidence>
<keyword evidence="2" id="KW-0677">Repeat</keyword>
<dbReference type="InterPro" id="IPR056789">
    <property type="entry name" value="LRR_R13L1-DRL21"/>
</dbReference>
<dbReference type="AlphaFoldDB" id="A0AA88J791"/>
<feature type="domain" description="NB-ARC" evidence="4">
    <location>
        <begin position="181"/>
        <end position="222"/>
    </location>
</feature>
<organism evidence="8 9">
    <name type="scientific">Ficus carica</name>
    <name type="common">Common fig</name>
    <dbReference type="NCBI Taxonomy" id="3494"/>
    <lineage>
        <taxon>Eukaryota</taxon>
        <taxon>Viridiplantae</taxon>
        <taxon>Streptophyta</taxon>
        <taxon>Embryophyta</taxon>
        <taxon>Tracheophyta</taxon>
        <taxon>Spermatophyta</taxon>
        <taxon>Magnoliopsida</taxon>
        <taxon>eudicotyledons</taxon>
        <taxon>Gunneridae</taxon>
        <taxon>Pentapetalae</taxon>
        <taxon>rosids</taxon>
        <taxon>fabids</taxon>
        <taxon>Rosales</taxon>
        <taxon>Moraceae</taxon>
        <taxon>Ficeae</taxon>
        <taxon>Ficus</taxon>
    </lineage>
</organism>
<evidence type="ECO:0000256" key="1">
    <source>
        <dbReference type="ARBA" id="ARBA00022614"/>
    </source>
</evidence>
<feature type="domain" description="Disease resistance protein winged helix" evidence="5">
    <location>
        <begin position="552"/>
        <end position="623"/>
    </location>
</feature>
<dbReference type="Gene3D" id="1.10.8.430">
    <property type="entry name" value="Helical domain of apoptotic protease-activating factors"/>
    <property type="match status" value="1"/>
</dbReference>
<dbReference type="PRINTS" id="PR00364">
    <property type="entry name" value="DISEASERSIST"/>
</dbReference>
<evidence type="ECO:0000259" key="5">
    <source>
        <dbReference type="Pfam" id="PF23559"/>
    </source>
</evidence>